<evidence type="ECO:0000313" key="5">
    <source>
        <dbReference type="Proteomes" id="UP000276055"/>
    </source>
</evidence>
<name>A0A495ERJ0_9MICC</name>
<evidence type="ECO:0000313" key="4">
    <source>
        <dbReference type="EMBL" id="RKR19372.1"/>
    </source>
</evidence>
<dbReference type="RefSeq" id="WP_120953449.1">
    <property type="nucleotide sequence ID" value="NZ_RBIR01000004.1"/>
</dbReference>
<dbReference type="PROSITE" id="PS50263">
    <property type="entry name" value="CN_HYDROLASE"/>
    <property type="match status" value="1"/>
</dbReference>
<comment type="similarity">
    <text evidence="1">Belongs to the carbon-nitrogen hydrolase superfamily. NIT1/NIT2 family.</text>
</comment>
<accession>A0A495ERJ0</accession>
<dbReference type="Pfam" id="PF00795">
    <property type="entry name" value="CN_hydrolase"/>
    <property type="match status" value="1"/>
</dbReference>
<gene>
    <name evidence="4" type="ORF">C8D78_2117</name>
</gene>
<dbReference type="PANTHER" id="PTHR43674">
    <property type="entry name" value="NITRILASE C965.09-RELATED"/>
    <property type="match status" value="1"/>
</dbReference>
<proteinExistence type="inferred from homology"/>
<dbReference type="OrthoDB" id="9811121at2"/>
<dbReference type="PANTHER" id="PTHR43674:SF2">
    <property type="entry name" value="BETA-UREIDOPROPIONASE"/>
    <property type="match status" value="1"/>
</dbReference>
<dbReference type="InterPro" id="IPR003010">
    <property type="entry name" value="C-N_Hydrolase"/>
</dbReference>
<comment type="caution">
    <text evidence="4">The sequence shown here is derived from an EMBL/GenBank/DDBJ whole genome shotgun (WGS) entry which is preliminary data.</text>
</comment>
<dbReference type="InterPro" id="IPR036526">
    <property type="entry name" value="C-N_Hydrolase_sf"/>
</dbReference>
<dbReference type="GO" id="GO:0050126">
    <property type="term" value="F:N-carbamoylputrescine amidase activity"/>
    <property type="evidence" value="ECO:0007669"/>
    <property type="project" value="TreeGrafter"/>
</dbReference>
<keyword evidence="2 4" id="KW-0378">Hydrolase</keyword>
<dbReference type="PROSITE" id="PS01227">
    <property type="entry name" value="UPF0012"/>
    <property type="match status" value="1"/>
</dbReference>
<feature type="domain" description="CN hydrolase" evidence="3">
    <location>
        <begin position="2"/>
        <end position="239"/>
    </location>
</feature>
<dbReference type="Proteomes" id="UP000276055">
    <property type="component" value="Unassembled WGS sequence"/>
</dbReference>
<organism evidence="4 5">
    <name type="scientific">Arthrobacter oryzae</name>
    <dbReference type="NCBI Taxonomy" id="409290"/>
    <lineage>
        <taxon>Bacteria</taxon>
        <taxon>Bacillati</taxon>
        <taxon>Actinomycetota</taxon>
        <taxon>Actinomycetes</taxon>
        <taxon>Micrococcales</taxon>
        <taxon>Micrococcaceae</taxon>
        <taxon>Arthrobacter</taxon>
    </lineage>
</organism>
<dbReference type="EMBL" id="RBIR01000004">
    <property type="protein sequence ID" value="RKR19372.1"/>
    <property type="molecule type" value="Genomic_DNA"/>
</dbReference>
<sequence length="274" mass="28273">MVLLALMQAKAAVLDVKANCAAVEEAAREASAAGAQLLLTPELFPVGYAPLRLRSSFDPGTLPALREALAGIARRHHIGLVYSLPAVTPAGEWHISATLVDASGRELLGYDKVHLFGPEERAAFAPAAAAPGVVEFHGLKTALVICYDIEFPESARAAAVAGAELLLVPTALAGGFEAVPQVLVRARALENQLNVAYANHTGGEEGYDFRGGSIVAGADGTVLAAAGTGTELLFAQVGPAEDAGAHGADGTDAAGDAVAYLRDRRPDIYRSWGI</sequence>
<evidence type="ECO:0000256" key="1">
    <source>
        <dbReference type="ARBA" id="ARBA00010613"/>
    </source>
</evidence>
<dbReference type="InterPro" id="IPR050345">
    <property type="entry name" value="Aliph_Amidase/BUP"/>
</dbReference>
<reference evidence="4 5" key="1">
    <citation type="submission" date="2018-10" db="EMBL/GenBank/DDBJ databases">
        <title>Genomic Encyclopedia of Type Strains, Phase IV (KMG-IV): sequencing the most valuable type-strain genomes for metagenomic binning, comparative biology and taxonomic classification.</title>
        <authorList>
            <person name="Goeker M."/>
        </authorList>
    </citation>
    <scope>NUCLEOTIDE SEQUENCE [LARGE SCALE GENOMIC DNA]</scope>
    <source>
        <strain evidence="4 5">DSM 25586</strain>
    </source>
</reference>
<dbReference type="AlphaFoldDB" id="A0A495ERJ0"/>
<dbReference type="GO" id="GO:0033388">
    <property type="term" value="P:putrescine biosynthetic process from arginine"/>
    <property type="evidence" value="ECO:0007669"/>
    <property type="project" value="TreeGrafter"/>
</dbReference>
<dbReference type="SUPFAM" id="SSF56317">
    <property type="entry name" value="Carbon-nitrogen hydrolase"/>
    <property type="match status" value="1"/>
</dbReference>
<evidence type="ECO:0000259" key="3">
    <source>
        <dbReference type="PROSITE" id="PS50263"/>
    </source>
</evidence>
<protein>
    <submittedName>
        <fullName evidence="4">Putative amidohydrolase</fullName>
    </submittedName>
</protein>
<dbReference type="Gene3D" id="3.60.110.10">
    <property type="entry name" value="Carbon-nitrogen hydrolase"/>
    <property type="match status" value="1"/>
</dbReference>
<dbReference type="InterPro" id="IPR001110">
    <property type="entry name" value="UPF0012_CS"/>
</dbReference>
<evidence type="ECO:0000256" key="2">
    <source>
        <dbReference type="ARBA" id="ARBA00022801"/>
    </source>
</evidence>